<dbReference type="RefSeq" id="WP_095376547.1">
    <property type="nucleotide sequence ID" value="NZ_CBDRLP010000011.1"/>
</dbReference>
<dbReference type="EMBL" id="NCWY01000013">
    <property type="protein sequence ID" value="PAK94185.1"/>
    <property type="molecule type" value="Genomic_DNA"/>
</dbReference>
<dbReference type="InterPro" id="IPR036291">
    <property type="entry name" value="NAD(P)-bd_dom_sf"/>
</dbReference>
<dbReference type="Proteomes" id="UP000216867">
    <property type="component" value="Unassembled WGS sequence"/>
</dbReference>
<comment type="caution">
    <text evidence="1">The sequence shown here is derived from an EMBL/GenBank/DDBJ whole genome shotgun (WGS) entry which is preliminary data.</text>
</comment>
<accession>A0A269Z8T4</accession>
<reference evidence="1 2" key="1">
    <citation type="submission" date="2017-04" db="EMBL/GenBank/DDBJ databases">
        <title>Kefir bacterial isolates.</title>
        <authorList>
            <person name="Kim Y."/>
            <person name="Blasche S."/>
            <person name="Patil K.R."/>
        </authorList>
    </citation>
    <scope>NUCLEOTIDE SEQUENCE [LARGE SCALE GENOMIC DNA]</scope>
    <source>
        <strain evidence="1 2">OG2</strain>
    </source>
</reference>
<protein>
    <recommendedName>
        <fullName evidence="3">NADH-flavin reductase</fullName>
    </recommendedName>
</protein>
<name>A0A269Z8T4_9MICO</name>
<dbReference type="AlphaFoldDB" id="A0A269Z8T4"/>
<dbReference type="Gene3D" id="3.40.50.720">
    <property type="entry name" value="NAD(P)-binding Rossmann-like Domain"/>
    <property type="match status" value="1"/>
</dbReference>
<organism evidence="1 2">
    <name type="scientific">Brevibacterium casei</name>
    <dbReference type="NCBI Taxonomy" id="33889"/>
    <lineage>
        <taxon>Bacteria</taxon>
        <taxon>Bacillati</taxon>
        <taxon>Actinomycetota</taxon>
        <taxon>Actinomycetes</taxon>
        <taxon>Micrococcales</taxon>
        <taxon>Brevibacteriaceae</taxon>
        <taxon>Brevibacterium</taxon>
    </lineage>
</organism>
<sequence>MRILLFGASGWVGSRLARRLSGDHDIVGVVRTPPTASVDFTPLVVPDWVERPHAVAEALAEVGLSIDAQIAAVGGWYVDGPMLGRGIDAFDADYDSYLRAHFSACAVAADLGVDIHLAFNGVASIEACVGSGAISVFGAAQQMLIRVADAESPSVRFRELTILAPLHGDERNDTEGGVETIGIDVVVGAAERILIAGTDEVITHLAPSDALLTEEGASPSHSG</sequence>
<evidence type="ECO:0008006" key="3">
    <source>
        <dbReference type="Google" id="ProtNLM"/>
    </source>
</evidence>
<evidence type="ECO:0000313" key="1">
    <source>
        <dbReference type="EMBL" id="PAK94185.1"/>
    </source>
</evidence>
<dbReference type="SUPFAM" id="SSF51735">
    <property type="entry name" value="NAD(P)-binding Rossmann-fold domains"/>
    <property type="match status" value="1"/>
</dbReference>
<evidence type="ECO:0000313" key="2">
    <source>
        <dbReference type="Proteomes" id="UP000216867"/>
    </source>
</evidence>
<gene>
    <name evidence="1" type="ORF">B8X04_13585</name>
</gene>
<proteinExistence type="predicted"/>